<feature type="compositionally biased region" description="Basic and acidic residues" evidence="1">
    <location>
        <begin position="99"/>
        <end position="113"/>
    </location>
</feature>
<organism evidence="2 3">
    <name type="scientific">Amycolatopsis iheyensis</name>
    <dbReference type="NCBI Taxonomy" id="2945988"/>
    <lineage>
        <taxon>Bacteria</taxon>
        <taxon>Bacillati</taxon>
        <taxon>Actinomycetota</taxon>
        <taxon>Actinomycetes</taxon>
        <taxon>Pseudonocardiales</taxon>
        <taxon>Pseudonocardiaceae</taxon>
        <taxon>Amycolatopsis</taxon>
    </lineage>
</organism>
<feature type="compositionally biased region" description="Basic and acidic residues" evidence="1">
    <location>
        <begin position="1"/>
        <end position="24"/>
    </location>
</feature>
<keyword evidence="3" id="KW-1185">Reference proteome</keyword>
<comment type="caution">
    <text evidence="2">The sequence shown here is derived from an EMBL/GenBank/DDBJ whole genome shotgun (WGS) entry which is preliminary data.</text>
</comment>
<sequence>MRRKTPQEKKRLSYLKDRRDDYGENAKSTRKNLPRSKAFARRTNRARESVALRAARGVPDEARAEAAEQRILRRRRQVKRKWADTTLAEYVEWKLERRASRENGRATRLDEALGRVQRRLGRPDR</sequence>
<gene>
    <name evidence="2" type="ORF">M8542_25190</name>
</gene>
<reference evidence="2" key="1">
    <citation type="submission" date="2022-06" db="EMBL/GenBank/DDBJ databases">
        <title>Amycolatopsis iheyaensis sp. nov., a new species of the genus Amycolatopsis isolated from soil in Iheya island, Japan.</title>
        <authorList>
            <person name="Ngamcharungchit C."/>
            <person name="Kanto H."/>
            <person name="Take A."/>
            <person name="Intra B."/>
            <person name="Matsumoto A."/>
            <person name="Panbangred W."/>
            <person name="Inahashi Y."/>
        </authorList>
    </citation>
    <scope>NUCLEOTIDE SEQUENCE</scope>
    <source>
        <strain evidence="2">OK19-0408</strain>
    </source>
</reference>
<feature type="region of interest" description="Disordered" evidence="1">
    <location>
        <begin position="99"/>
        <end position="125"/>
    </location>
</feature>
<evidence type="ECO:0000313" key="2">
    <source>
        <dbReference type="EMBL" id="MCR6486129.1"/>
    </source>
</evidence>
<feature type="compositionally biased region" description="Basic residues" evidence="1">
    <location>
        <begin position="116"/>
        <end position="125"/>
    </location>
</feature>
<feature type="region of interest" description="Disordered" evidence="1">
    <location>
        <begin position="1"/>
        <end position="34"/>
    </location>
</feature>
<dbReference type="RefSeq" id="WP_257922701.1">
    <property type="nucleotide sequence ID" value="NZ_JAMXQV010000013.1"/>
</dbReference>
<dbReference type="AlphaFoldDB" id="A0A9X2SL52"/>
<protein>
    <submittedName>
        <fullName evidence="2">Uncharacterized protein</fullName>
    </submittedName>
</protein>
<evidence type="ECO:0000256" key="1">
    <source>
        <dbReference type="SAM" id="MobiDB-lite"/>
    </source>
</evidence>
<name>A0A9X2SL52_9PSEU</name>
<evidence type="ECO:0000313" key="3">
    <source>
        <dbReference type="Proteomes" id="UP001144096"/>
    </source>
</evidence>
<accession>A0A9X2SL52</accession>
<proteinExistence type="predicted"/>
<dbReference type="EMBL" id="JAMXQV010000013">
    <property type="protein sequence ID" value="MCR6486129.1"/>
    <property type="molecule type" value="Genomic_DNA"/>
</dbReference>
<dbReference type="Proteomes" id="UP001144096">
    <property type="component" value="Unassembled WGS sequence"/>
</dbReference>